<evidence type="ECO:0000256" key="5">
    <source>
        <dbReference type="ARBA" id="ARBA00022989"/>
    </source>
</evidence>
<dbReference type="Proteomes" id="UP000198734">
    <property type="component" value="Unassembled WGS sequence"/>
</dbReference>
<feature type="transmembrane region" description="Helical" evidence="10">
    <location>
        <begin position="173"/>
        <end position="192"/>
    </location>
</feature>
<keyword evidence="9 10" id="KW-1208">Phospholipid metabolism</keyword>
<dbReference type="InterPro" id="IPR003811">
    <property type="entry name" value="G3P_acylTferase_PlsY"/>
</dbReference>
<feature type="transmembrane region" description="Helical" evidence="10">
    <location>
        <begin position="147"/>
        <end position="167"/>
    </location>
</feature>
<evidence type="ECO:0000256" key="9">
    <source>
        <dbReference type="ARBA" id="ARBA00023264"/>
    </source>
</evidence>
<comment type="subunit">
    <text evidence="10">Probably interacts with PlsX.</text>
</comment>
<organism evidence="11 12">
    <name type="scientific">Psychrobacillus psychrotolerans</name>
    <dbReference type="NCBI Taxonomy" id="126156"/>
    <lineage>
        <taxon>Bacteria</taxon>
        <taxon>Bacillati</taxon>
        <taxon>Bacillota</taxon>
        <taxon>Bacilli</taxon>
        <taxon>Bacillales</taxon>
        <taxon>Bacillaceae</taxon>
        <taxon>Psychrobacillus</taxon>
    </lineage>
</organism>
<gene>
    <name evidence="10" type="primary">plsY</name>
    <name evidence="11" type="ORF">SAMN05421670_1930</name>
</gene>
<keyword evidence="6 10" id="KW-0443">Lipid metabolism</keyword>
<keyword evidence="12" id="KW-1185">Reference proteome</keyword>
<proteinExistence type="inferred from homology"/>
<keyword evidence="8 10" id="KW-0594">Phospholipid biosynthesis</keyword>
<evidence type="ECO:0000256" key="4">
    <source>
        <dbReference type="ARBA" id="ARBA00022692"/>
    </source>
</evidence>
<dbReference type="AlphaFoldDB" id="A0A1I5Y5X1"/>
<comment type="catalytic activity">
    <reaction evidence="10">
        <text>an acyl phosphate + sn-glycerol 3-phosphate = a 1-acyl-sn-glycero-3-phosphate + phosphate</text>
        <dbReference type="Rhea" id="RHEA:34075"/>
        <dbReference type="ChEBI" id="CHEBI:43474"/>
        <dbReference type="ChEBI" id="CHEBI:57597"/>
        <dbReference type="ChEBI" id="CHEBI:57970"/>
        <dbReference type="ChEBI" id="CHEBI:59918"/>
        <dbReference type="EC" id="2.3.1.275"/>
    </reaction>
</comment>
<keyword evidence="1 10" id="KW-1003">Cell membrane</keyword>
<keyword evidence="2 10" id="KW-0444">Lipid biosynthesis</keyword>
<dbReference type="HAMAP" id="MF_01043">
    <property type="entry name" value="PlsY"/>
    <property type="match status" value="1"/>
</dbReference>
<dbReference type="UniPathway" id="UPA00085"/>
<feature type="transmembrane region" description="Helical" evidence="10">
    <location>
        <begin position="89"/>
        <end position="107"/>
    </location>
</feature>
<dbReference type="EC" id="2.3.1.275" evidence="10"/>
<dbReference type="GO" id="GO:0043772">
    <property type="term" value="F:acyl-phosphate glycerol-3-phosphate acyltransferase activity"/>
    <property type="evidence" value="ECO:0007669"/>
    <property type="project" value="UniProtKB-UniRule"/>
</dbReference>
<evidence type="ECO:0000256" key="7">
    <source>
        <dbReference type="ARBA" id="ARBA00023136"/>
    </source>
</evidence>
<name>A0A1I5Y5X1_9BACI</name>
<dbReference type="PANTHER" id="PTHR30309">
    <property type="entry name" value="INNER MEMBRANE PROTEIN YGIH"/>
    <property type="match status" value="1"/>
</dbReference>
<keyword evidence="11" id="KW-0012">Acyltransferase</keyword>
<evidence type="ECO:0000313" key="11">
    <source>
        <dbReference type="EMBL" id="SFQ39615.1"/>
    </source>
</evidence>
<feature type="transmembrane region" description="Helical" evidence="10">
    <location>
        <begin position="119"/>
        <end position="140"/>
    </location>
</feature>
<dbReference type="PANTHER" id="PTHR30309:SF0">
    <property type="entry name" value="GLYCEROL-3-PHOSPHATE ACYLTRANSFERASE-RELATED"/>
    <property type="match status" value="1"/>
</dbReference>
<dbReference type="GO" id="GO:0008654">
    <property type="term" value="P:phospholipid biosynthetic process"/>
    <property type="evidence" value="ECO:0007669"/>
    <property type="project" value="UniProtKB-UniRule"/>
</dbReference>
<dbReference type="EMBL" id="FOXU01000002">
    <property type="protein sequence ID" value="SFQ39615.1"/>
    <property type="molecule type" value="Genomic_DNA"/>
</dbReference>
<comment type="function">
    <text evidence="10">Catalyzes the transfer of an acyl group from acyl-phosphate (acyl-PO(4)) to glycerol-3-phosphate (G3P) to form lysophosphatidic acid (LPA). This enzyme utilizes acyl-phosphate as fatty acyl donor, but not acyl-CoA or acyl-ACP.</text>
</comment>
<evidence type="ECO:0000256" key="2">
    <source>
        <dbReference type="ARBA" id="ARBA00022516"/>
    </source>
</evidence>
<comment type="similarity">
    <text evidence="10">Belongs to the PlsY family.</text>
</comment>
<sequence length="213" mass="22944">MLIPMICILVISYLVGSIHGSKIAQYLSGVNIKKEGLKNSGASNAAVVLGAKYGILVAIIDILKGVIVVIGTGFWVSQYAHFSIVEQDILLYSAGAAVILGHNFPLYTKFKGGKGTASLIGVLLALSWPLGLIGLILLIGTTLLTDYLLIGVFVFYFVFIGASIWFAEGVGPMAIAGFLFLMAVVLHLENFCRLMRKEEMRISTFLSKKKPSV</sequence>
<evidence type="ECO:0000256" key="8">
    <source>
        <dbReference type="ARBA" id="ARBA00023209"/>
    </source>
</evidence>
<keyword evidence="3 10" id="KW-0808">Transferase</keyword>
<reference evidence="12" key="1">
    <citation type="submission" date="2016-10" db="EMBL/GenBank/DDBJ databases">
        <authorList>
            <person name="Varghese N."/>
            <person name="Submissions S."/>
        </authorList>
    </citation>
    <scope>NUCLEOTIDE SEQUENCE [LARGE SCALE GENOMIC DNA]</scope>
    <source>
        <strain evidence="12">DSM 11706</strain>
    </source>
</reference>
<keyword evidence="4 10" id="KW-0812">Transmembrane</keyword>
<dbReference type="RefSeq" id="WP_093536552.1">
    <property type="nucleotide sequence ID" value="NZ_FOXU01000002.1"/>
</dbReference>
<dbReference type="Pfam" id="PF02660">
    <property type="entry name" value="G3P_acyltransf"/>
    <property type="match status" value="1"/>
</dbReference>
<protein>
    <recommendedName>
        <fullName evidence="10">Glycerol-3-phosphate acyltransferase</fullName>
    </recommendedName>
    <alternativeName>
        <fullName evidence="10">Acyl-PO4 G3P acyltransferase</fullName>
    </alternativeName>
    <alternativeName>
        <fullName evidence="10">Acyl-phosphate--glycerol-3-phosphate acyltransferase</fullName>
    </alternativeName>
    <alternativeName>
        <fullName evidence="10">G3P acyltransferase</fullName>
        <shortName evidence="10">GPAT</shortName>
        <ecNumber evidence="10">2.3.1.275</ecNumber>
    </alternativeName>
    <alternativeName>
        <fullName evidence="10">Lysophosphatidic acid synthase</fullName>
        <shortName evidence="10">LPA synthase</shortName>
    </alternativeName>
</protein>
<keyword evidence="5 10" id="KW-1133">Transmembrane helix</keyword>
<dbReference type="SMART" id="SM01207">
    <property type="entry name" value="G3P_acyltransf"/>
    <property type="match status" value="1"/>
</dbReference>
<evidence type="ECO:0000256" key="1">
    <source>
        <dbReference type="ARBA" id="ARBA00022475"/>
    </source>
</evidence>
<comment type="subcellular location">
    <subcellularLocation>
        <location evidence="10">Cell membrane</location>
        <topology evidence="10">Multi-pass membrane protein</topology>
    </subcellularLocation>
</comment>
<dbReference type="GO" id="GO:0005886">
    <property type="term" value="C:plasma membrane"/>
    <property type="evidence" value="ECO:0007669"/>
    <property type="project" value="UniProtKB-SubCell"/>
</dbReference>
<evidence type="ECO:0000256" key="3">
    <source>
        <dbReference type="ARBA" id="ARBA00022679"/>
    </source>
</evidence>
<dbReference type="STRING" id="126156.SAMN05421670_1930"/>
<dbReference type="OrthoDB" id="9777124at2"/>
<keyword evidence="7 10" id="KW-0472">Membrane</keyword>
<comment type="pathway">
    <text evidence="10">Lipid metabolism; phospholipid metabolism.</text>
</comment>
<evidence type="ECO:0000256" key="10">
    <source>
        <dbReference type="HAMAP-Rule" id="MF_01043"/>
    </source>
</evidence>
<evidence type="ECO:0000256" key="6">
    <source>
        <dbReference type="ARBA" id="ARBA00023098"/>
    </source>
</evidence>
<evidence type="ECO:0000313" key="12">
    <source>
        <dbReference type="Proteomes" id="UP000198734"/>
    </source>
</evidence>
<accession>A0A1I5Y5X1</accession>
<feature type="transmembrane region" description="Helical" evidence="10">
    <location>
        <begin position="53"/>
        <end position="77"/>
    </location>
</feature>